<feature type="compositionally biased region" description="Low complexity" evidence="1">
    <location>
        <begin position="1245"/>
        <end position="1257"/>
    </location>
</feature>
<feature type="compositionally biased region" description="Low complexity" evidence="1">
    <location>
        <begin position="1843"/>
        <end position="1858"/>
    </location>
</feature>
<feature type="region of interest" description="Disordered" evidence="1">
    <location>
        <begin position="1347"/>
        <end position="1861"/>
    </location>
</feature>
<gene>
    <name evidence="2" type="ORF">ILYODFUR_016130</name>
</gene>
<feature type="compositionally biased region" description="Low complexity" evidence="1">
    <location>
        <begin position="1224"/>
        <end position="1237"/>
    </location>
</feature>
<feature type="compositionally biased region" description="Polar residues" evidence="1">
    <location>
        <begin position="1372"/>
        <end position="1384"/>
    </location>
</feature>
<organism evidence="2 3">
    <name type="scientific">Ilyodon furcidens</name>
    <name type="common">goldbreast splitfin</name>
    <dbReference type="NCBI Taxonomy" id="33524"/>
    <lineage>
        <taxon>Eukaryota</taxon>
        <taxon>Metazoa</taxon>
        <taxon>Chordata</taxon>
        <taxon>Craniata</taxon>
        <taxon>Vertebrata</taxon>
        <taxon>Euteleostomi</taxon>
        <taxon>Actinopterygii</taxon>
        <taxon>Neopterygii</taxon>
        <taxon>Teleostei</taxon>
        <taxon>Neoteleostei</taxon>
        <taxon>Acanthomorphata</taxon>
        <taxon>Ovalentaria</taxon>
        <taxon>Atherinomorphae</taxon>
        <taxon>Cyprinodontiformes</taxon>
        <taxon>Goodeidae</taxon>
        <taxon>Ilyodon</taxon>
    </lineage>
</organism>
<feature type="compositionally biased region" description="Basic and acidic residues" evidence="1">
    <location>
        <begin position="461"/>
        <end position="484"/>
    </location>
</feature>
<feature type="compositionally biased region" description="Polar residues" evidence="1">
    <location>
        <begin position="1665"/>
        <end position="1679"/>
    </location>
</feature>
<dbReference type="PANTHER" id="PTHR13843:SF6">
    <property type="entry name" value="MICROTUBULE-ASSOCIATED PROTEIN 1A"/>
    <property type="match status" value="1"/>
</dbReference>
<feature type="compositionally biased region" description="Polar residues" evidence="1">
    <location>
        <begin position="695"/>
        <end position="724"/>
    </location>
</feature>
<feature type="compositionally biased region" description="Basic and acidic residues" evidence="1">
    <location>
        <begin position="993"/>
        <end position="1002"/>
    </location>
</feature>
<keyword evidence="3" id="KW-1185">Reference proteome</keyword>
<feature type="compositionally biased region" description="Acidic residues" evidence="1">
    <location>
        <begin position="859"/>
        <end position="884"/>
    </location>
</feature>
<evidence type="ECO:0000256" key="1">
    <source>
        <dbReference type="SAM" id="MobiDB-lite"/>
    </source>
</evidence>
<dbReference type="PANTHER" id="PTHR13843">
    <property type="entry name" value="MICROTUBULE-ASSOCIATED PROTEIN"/>
    <property type="match status" value="1"/>
</dbReference>
<feature type="region of interest" description="Disordered" evidence="1">
    <location>
        <begin position="1133"/>
        <end position="1163"/>
    </location>
</feature>
<feature type="region of interest" description="Disordered" evidence="1">
    <location>
        <begin position="1217"/>
        <end position="1302"/>
    </location>
</feature>
<evidence type="ECO:0000313" key="3">
    <source>
        <dbReference type="Proteomes" id="UP001482620"/>
    </source>
</evidence>
<feature type="compositionally biased region" description="Basic and acidic residues" evidence="1">
    <location>
        <begin position="962"/>
        <end position="971"/>
    </location>
</feature>
<feature type="region of interest" description="Disordered" evidence="1">
    <location>
        <begin position="855"/>
        <end position="1024"/>
    </location>
</feature>
<dbReference type="EMBL" id="JAHRIQ010001453">
    <property type="protein sequence ID" value="MEQ2221457.1"/>
    <property type="molecule type" value="Genomic_DNA"/>
</dbReference>
<feature type="compositionally biased region" description="Low complexity" evidence="1">
    <location>
        <begin position="919"/>
        <end position="930"/>
    </location>
</feature>
<feature type="compositionally biased region" description="Basic and acidic residues" evidence="1">
    <location>
        <begin position="186"/>
        <end position="245"/>
    </location>
</feature>
<dbReference type="Proteomes" id="UP001482620">
    <property type="component" value="Unassembled WGS sequence"/>
</dbReference>
<feature type="compositionally biased region" description="Basic and acidic residues" evidence="1">
    <location>
        <begin position="1541"/>
        <end position="1555"/>
    </location>
</feature>
<feature type="compositionally biased region" description="Basic and acidic residues" evidence="1">
    <location>
        <begin position="543"/>
        <end position="562"/>
    </location>
</feature>
<feature type="compositionally biased region" description="Basic and acidic residues" evidence="1">
    <location>
        <begin position="350"/>
        <end position="369"/>
    </location>
</feature>
<feature type="region of interest" description="Disordered" evidence="1">
    <location>
        <begin position="610"/>
        <end position="814"/>
    </location>
</feature>
<feature type="compositionally biased region" description="Basic and acidic residues" evidence="1">
    <location>
        <begin position="1478"/>
        <end position="1487"/>
    </location>
</feature>
<protein>
    <submittedName>
        <fullName evidence="2">Uncharacterized protein</fullName>
    </submittedName>
</protein>
<feature type="compositionally biased region" description="Acidic residues" evidence="1">
    <location>
        <begin position="273"/>
        <end position="285"/>
    </location>
</feature>
<reference evidence="2 3" key="1">
    <citation type="submission" date="2021-06" db="EMBL/GenBank/DDBJ databases">
        <authorList>
            <person name="Palmer J.M."/>
        </authorList>
    </citation>
    <scope>NUCLEOTIDE SEQUENCE [LARGE SCALE GENOMIC DNA]</scope>
    <source>
        <strain evidence="3">if_2019</strain>
        <tissue evidence="2">Muscle</tissue>
    </source>
</reference>
<feature type="compositionally biased region" description="Low complexity" evidence="1">
    <location>
        <begin position="430"/>
        <end position="443"/>
    </location>
</feature>
<feature type="compositionally biased region" description="Polar residues" evidence="1">
    <location>
        <begin position="795"/>
        <end position="812"/>
    </location>
</feature>
<accession>A0ABV0SNA8</accession>
<feature type="compositionally biased region" description="Polar residues" evidence="1">
    <location>
        <begin position="1007"/>
        <end position="1023"/>
    </location>
</feature>
<feature type="region of interest" description="Disordered" evidence="1">
    <location>
        <begin position="1"/>
        <end position="92"/>
    </location>
</feature>
<feature type="compositionally biased region" description="Basic residues" evidence="1">
    <location>
        <begin position="1768"/>
        <end position="1778"/>
    </location>
</feature>
<feature type="compositionally biased region" description="Polar residues" evidence="1">
    <location>
        <begin position="1"/>
        <end position="13"/>
    </location>
</feature>
<proteinExistence type="predicted"/>
<feature type="compositionally biased region" description="Basic and acidic residues" evidence="1">
    <location>
        <begin position="131"/>
        <end position="179"/>
    </location>
</feature>
<name>A0ABV0SNA8_9TELE</name>
<feature type="compositionally biased region" description="Basic and acidic residues" evidence="1">
    <location>
        <begin position="1604"/>
        <end position="1622"/>
    </location>
</feature>
<feature type="compositionally biased region" description="Polar residues" evidence="1">
    <location>
        <begin position="1587"/>
        <end position="1598"/>
    </location>
</feature>
<feature type="compositionally biased region" description="Polar residues" evidence="1">
    <location>
        <begin position="658"/>
        <end position="677"/>
    </location>
</feature>
<feature type="region of interest" description="Disordered" evidence="1">
    <location>
        <begin position="537"/>
        <end position="564"/>
    </location>
</feature>
<evidence type="ECO:0000313" key="2">
    <source>
        <dbReference type="EMBL" id="MEQ2221457.1"/>
    </source>
</evidence>
<feature type="compositionally biased region" description="Basic residues" evidence="1">
    <location>
        <begin position="1623"/>
        <end position="1635"/>
    </location>
</feature>
<comment type="caution">
    <text evidence="2">The sequence shown here is derived from an EMBL/GenBank/DDBJ whole genome shotgun (WGS) entry which is preliminary data.</text>
</comment>
<feature type="compositionally biased region" description="Low complexity" evidence="1">
    <location>
        <begin position="1710"/>
        <end position="1726"/>
    </location>
</feature>
<feature type="compositionally biased region" description="Basic and acidic residues" evidence="1">
    <location>
        <begin position="1386"/>
        <end position="1472"/>
    </location>
</feature>
<feature type="compositionally biased region" description="Basic and acidic residues" evidence="1">
    <location>
        <begin position="28"/>
        <end position="57"/>
    </location>
</feature>
<feature type="compositionally biased region" description="Basic and acidic residues" evidence="1">
    <location>
        <begin position="679"/>
        <end position="694"/>
    </location>
</feature>
<feature type="compositionally biased region" description="Low complexity" evidence="1">
    <location>
        <begin position="1565"/>
        <end position="1575"/>
    </location>
</feature>
<feature type="compositionally biased region" description="Basic and acidic residues" evidence="1">
    <location>
        <begin position="630"/>
        <end position="650"/>
    </location>
</feature>
<feature type="region of interest" description="Disordered" evidence="1">
    <location>
        <begin position="131"/>
        <end position="306"/>
    </location>
</feature>
<feature type="compositionally biased region" description="Basic and acidic residues" evidence="1">
    <location>
        <begin position="77"/>
        <end position="92"/>
    </location>
</feature>
<feature type="region of interest" description="Disordered" evidence="1">
    <location>
        <begin position="338"/>
        <end position="492"/>
    </location>
</feature>
<dbReference type="InterPro" id="IPR026074">
    <property type="entry name" value="MAP1"/>
</dbReference>
<feature type="non-terminal residue" evidence="2">
    <location>
        <position position="1927"/>
    </location>
</feature>
<feature type="compositionally biased region" description="Pro residues" evidence="1">
    <location>
        <begin position="1731"/>
        <end position="1744"/>
    </location>
</feature>
<feature type="compositionally biased region" description="Basic and acidic residues" evidence="1">
    <location>
        <begin position="746"/>
        <end position="778"/>
    </location>
</feature>
<feature type="compositionally biased region" description="Acidic residues" evidence="1">
    <location>
        <begin position="1512"/>
        <end position="1522"/>
    </location>
</feature>
<feature type="compositionally biased region" description="Basic and acidic residues" evidence="1">
    <location>
        <begin position="885"/>
        <end position="916"/>
    </location>
</feature>
<sequence length="1927" mass="210696">MTEQMKNIDWTDTTENKEGDTTEPPSATKDKESSKVETLKEEKAGEKQDSQVVKETHIPTTSTAVEKAGKDNYPIESESKIDNKKETTVSDKCTHKEGYDKLPEVQPGKEIFSEGIHQGFVVKDDIGMSFRDIRGEPQEDKESMVISQEERIEREKDDAHVAELSKEQKMEKEQEKDYTYETEDIKEEKTKPAQDVKIISEKDAAGKKVDDYTEKAKTDSTEADQTKEEKWEKEELQEKDLEKGTKQPTQEISGEAILAPKSDYKPAFVVQSSDEDREDEEEEDICMGGAGSRPLSVESRKSDHDISSVCVTLTQTTQKSDQTKPCLSQLPTVIIPTLTMQEPSLDEEIKDSGKEETRLSPEADKDVLKPETTAAPLSKPESTFDSMTSKEEETFYSTAAAKEEPVSETAEPRPMLSAISSIDCRPRWGTLSSTESQSSVEETLQQEKHVLSEVSSGGGGTEKRKPDEKQAKEAEREMEGEREVASPGLSQPCSYFMIDKESEDARDTTGTGKTDSCENISLKTEIISGSLKHEIETFGASKYDPDEKPIPKGQDLDRREDTEVSLGFNTASNICIDDNRRASQTEAGGAMFLLDDQLKEEPLSFSRVDYSPVSLTESEKSSHHSQSASPKDEDREKGQEEENQREERADSPSFDKNYFSTNMQDNKTSQAAESYSLSPKEDKPEKSEKEKEGDASTSQTQQTEEGESISSSAVIQPAATSLGQETIFASRGHSDLGATSGTFEEVTEREKTEEQNEKSAESFKNKEESSDHPKEKDGSPSGRHSPAEKDILPQCPSSSVNQDTPTNSSSGATAMCVGLDIDDNVLASDYSKISSSVPCKSLNFPEGKEILMDKRLLVEGEDFNVDDNDEEDEEEEEEEVSSDVDIEKGAREQSEKEMGRRGSADSTKLEETEDLNKISQLSESSLLKEQSACKTTPDDDSALQVEDTGKTDGGGKVALKPPETKSEDAVRATKMGESGSTGLDAQKHSVATKVEHKDKADYLPEPTTITTRSPPTDHFSSSAVLKEDDTNILHSAECQFATKEATSDHSEVMSKPASSPLFSERGDDIGQSRSGGFSEHFHGEDSQVGLNVEQQELSGLSDASRQSVPSDIKYFSQGLNVGQTTDIMAEHITTSSGGSYPTLTYSSSGYSSTSYSGSSSASTSALLSRDLGEKVAAFTAPTSEVPLAKEELPFKATSTSSCFGGFQRDEYLEVMTKPAREVSKPSSLSSSTTLKQSEAQEQKLSTEIPTSIPSSSLQSVKPVDVPDSPSTSEAHFDVSPLQRAASSDQGSKDQEPETLELEDCTLPCRIECQKIQVSDPKEAFSQVTESYSAGSTVRFTETNTVTITSTSTESKPGVTTETTQHGAPITPPSDSGATQTSCATTDLKDMKTKEAIALMKEDVHVEEKEKSGKDEKTETFRDMGTKQKIQEKKLDEKSCEDKSTEDKKETADPKVRENVETGKQEETERVEDQSLLEKSSERLELRRKSSLSDWELLQRPEDYPGTPPPHCDDEEEEEDEETREWRATSHVMSMSTSADPYHTEAPSKGDIKTARPSDLNTGATSSACSEAYSSCEYKHRKGELSPSFINPSPHQLSSDEGEEDGHSDRSQEGEEDDHEQHSVKRRSHKHKHHQSHHVEAGQGTHQLSGAMSSGLAVTLAGEETPPTSVSESLPSQSDSDVPPETEECPSITAEGNLDSDEDAEHLPVDRSASGVGSSHHGSSPRSQKPSDPLPTPMKDPLPHPPHPDVCMVDPDALLNDHSSTEKLLKKKGLRKGKPKSASPARKGDARKRSSTPVKSKDSASPRSASLRRKDTDKSSRLIKMSEMQGSRSELLSSGKGLVNGMKSSSGNSSQKTSTAVPPGPPVYVDLAYVPNHCSAKNVDQEFFKRVRAAYYVVSGNDPGSGEPSRGVLDALLEGKAQWGSNLQ</sequence>
<feature type="region of interest" description="Disordered" evidence="1">
    <location>
        <begin position="1043"/>
        <end position="1088"/>
    </location>
</feature>